<evidence type="ECO:0000259" key="2">
    <source>
        <dbReference type="Pfam" id="PF01683"/>
    </source>
</evidence>
<proteinExistence type="predicted"/>
<keyword evidence="1" id="KW-0732">Signal</keyword>
<evidence type="ECO:0000313" key="3">
    <source>
        <dbReference type="EMBL" id="KAK5967168.1"/>
    </source>
</evidence>
<organism evidence="3 4">
    <name type="scientific">Trichostrongylus colubriformis</name>
    <name type="common">Black scour worm</name>
    <dbReference type="NCBI Taxonomy" id="6319"/>
    <lineage>
        <taxon>Eukaryota</taxon>
        <taxon>Metazoa</taxon>
        <taxon>Ecdysozoa</taxon>
        <taxon>Nematoda</taxon>
        <taxon>Chromadorea</taxon>
        <taxon>Rhabditida</taxon>
        <taxon>Rhabditina</taxon>
        <taxon>Rhabditomorpha</taxon>
        <taxon>Strongyloidea</taxon>
        <taxon>Trichostrongylidae</taxon>
        <taxon>Trichostrongylus</taxon>
    </lineage>
</organism>
<evidence type="ECO:0000313" key="4">
    <source>
        <dbReference type="Proteomes" id="UP001331761"/>
    </source>
</evidence>
<dbReference type="InterPro" id="IPR006150">
    <property type="entry name" value="Cys_repeat_1"/>
</dbReference>
<protein>
    <submittedName>
        <fullName evidence="3">EB domain-containing protein</fullName>
    </submittedName>
</protein>
<dbReference type="EMBL" id="WIXE01022743">
    <property type="protein sequence ID" value="KAK5967168.1"/>
    <property type="molecule type" value="Genomic_DNA"/>
</dbReference>
<keyword evidence="4" id="KW-1185">Reference proteome</keyword>
<feature type="domain" description="EB" evidence="2">
    <location>
        <begin position="118"/>
        <end position="170"/>
    </location>
</feature>
<dbReference type="SMART" id="SM00289">
    <property type="entry name" value="WR1"/>
    <property type="match status" value="3"/>
</dbReference>
<feature type="chain" id="PRO_5042932686" evidence="1">
    <location>
        <begin position="16"/>
        <end position="187"/>
    </location>
</feature>
<name>A0AAN8F8T3_TRICO</name>
<dbReference type="InterPro" id="IPR006149">
    <property type="entry name" value="EB_dom"/>
</dbReference>
<dbReference type="AlphaFoldDB" id="A0AAN8F8T3"/>
<dbReference type="Proteomes" id="UP001331761">
    <property type="component" value="Unassembled WGS sequence"/>
</dbReference>
<reference evidence="3 4" key="1">
    <citation type="submission" date="2019-10" db="EMBL/GenBank/DDBJ databases">
        <title>Assembly and Annotation for the nematode Trichostrongylus colubriformis.</title>
        <authorList>
            <person name="Martin J."/>
        </authorList>
    </citation>
    <scope>NUCLEOTIDE SEQUENCE [LARGE SCALE GENOMIC DNA]</scope>
    <source>
        <strain evidence="3">G859</strain>
        <tissue evidence="3">Whole worm</tissue>
    </source>
</reference>
<evidence type="ECO:0000256" key="1">
    <source>
        <dbReference type="SAM" id="SignalP"/>
    </source>
</evidence>
<comment type="caution">
    <text evidence="3">The sequence shown here is derived from an EMBL/GenBank/DDBJ whole genome shotgun (WGS) entry which is preliminary data.</text>
</comment>
<dbReference type="Pfam" id="PF01683">
    <property type="entry name" value="EB"/>
    <property type="match status" value="1"/>
</dbReference>
<accession>A0AAN8F8T3</accession>
<feature type="signal peptide" evidence="1">
    <location>
        <begin position="1"/>
        <end position="15"/>
    </location>
</feature>
<sequence length="187" mass="19890">MNFLILITTFAAVFAQCPPGLSPLQSNNGQLLSCSPQDVCSCQEQRLGATCQYSQQHSRYICCAGQAPQCGQWSSPLLSPTSQHVQCQSSSDCPSSFNCTQRVCCSSRPHPACSSGECMNGEVYVDGQCLDIVPIGSMCQRTEQCSGGSICSKSSRCECPYGTSNINGVCKQYDSSIGCELGMSQSA</sequence>
<gene>
    <name evidence="3" type="ORF">GCK32_007733</name>
</gene>